<comment type="catalytic activity">
    <reaction evidence="6 7">
        <text>(S)-lactate + NAD(+) = pyruvate + NADH + H(+)</text>
        <dbReference type="Rhea" id="RHEA:23444"/>
        <dbReference type="ChEBI" id="CHEBI:15361"/>
        <dbReference type="ChEBI" id="CHEBI:15378"/>
        <dbReference type="ChEBI" id="CHEBI:16651"/>
        <dbReference type="ChEBI" id="CHEBI:57540"/>
        <dbReference type="ChEBI" id="CHEBI:57945"/>
        <dbReference type="EC" id="1.1.1.27"/>
    </reaction>
</comment>
<feature type="binding site" evidence="7">
    <location>
        <position position="64"/>
    </location>
    <ligand>
        <name>NAD(+)</name>
        <dbReference type="ChEBI" id="CHEBI:57540"/>
    </ligand>
</feature>
<feature type="binding site" evidence="7">
    <location>
        <position position="112"/>
    </location>
    <ligand>
        <name>substrate</name>
    </ligand>
</feature>
<feature type="binding site" evidence="7">
    <location>
        <begin position="144"/>
        <end position="147"/>
    </location>
    <ligand>
        <name>substrate</name>
    </ligand>
</feature>
<feature type="binding site" evidence="7">
    <location>
        <position position="125"/>
    </location>
    <ligand>
        <name>NAD(+)</name>
        <dbReference type="ChEBI" id="CHEBI:57540"/>
    </ligand>
</feature>
<dbReference type="Pfam" id="PF02866">
    <property type="entry name" value="Ldh_1_C"/>
    <property type="match status" value="1"/>
</dbReference>
<feature type="binding site" evidence="7">
    <location>
        <position position="167"/>
    </location>
    <ligand>
        <name>NAD(+)</name>
        <dbReference type="ChEBI" id="CHEBI:57540"/>
    </ligand>
</feature>
<comment type="pathway">
    <text evidence="1 7">Fermentation; pyruvate fermentation to lactate; (S)-lactate from pyruvate: step 1/1.</text>
</comment>
<organism evidence="10 11">
    <name type="scientific">Paenibacillus haidiansis</name>
    <dbReference type="NCBI Taxonomy" id="1574488"/>
    <lineage>
        <taxon>Bacteria</taxon>
        <taxon>Bacillati</taxon>
        <taxon>Bacillota</taxon>
        <taxon>Bacilli</taxon>
        <taxon>Bacillales</taxon>
        <taxon>Paenibacillaceae</taxon>
        <taxon>Paenibacillus</taxon>
    </lineage>
</organism>
<evidence type="ECO:0000313" key="11">
    <source>
        <dbReference type="Proteomes" id="UP001306950"/>
    </source>
</evidence>
<dbReference type="InterPro" id="IPR001557">
    <property type="entry name" value="L-lactate/malate_DH"/>
</dbReference>
<protein>
    <recommendedName>
        <fullName evidence="3 7">L-lactate dehydrogenase</fullName>
        <shortName evidence="7">L-LDH</shortName>
        <ecNumber evidence="3 7">1.1.1.27</ecNumber>
    </recommendedName>
</protein>
<proteinExistence type="inferred from homology"/>
<accession>A0ABU7VTX2</accession>
<dbReference type="InterPro" id="IPR022383">
    <property type="entry name" value="Lactate/malate_DH_C"/>
</dbReference>
<feature type="binding site" evidence="7">
    <location>
        <position position="89"/>
    </location>
    <ligand>
        <name>NAD(+)</name>
        <dbReference type="ChEBI" id="CHEBI:57540"/>
    </ligand>
</feature>
<dbReference type="Gene3D" id="3.40.50.720">
    <property type="entry name" value="NAD(P)-binding Rossmann-like Domain"/>
    <property type="match status" value="1"/>
</dbReference>
<dbReference type="PROSITE" id="PS00064">
    <property type="entry name" value="L_LDH"/>
    <property type="match status" value="1"/>
</dbReference>
<dbReference type="EMBL" id="JAZHPZ010000007">
    <property type="protein sequence ID" value="MEF2967207.1"/>
    <property type="molecule type" value="Genomic_DNA"/>
</dbReference>
<comment type="caution">
    <text evidence="10">The sequence shown here is derived from an EMBL/GenBank/DDBJ whole genome shotgun (WGS) entry which is preliminary data.</text>
</comment>
<dbReference type="HAMAP" id="MF_00488">
    <property type="entry name" value="Lactate_dehydrog"/>
    <property type="match status" value="1"/>
</dbReference>
<gene>
    <name evidence="7" type="primary">ldh</name>
    <name evidence="10" type="ORF">V3851_15320</name>
</gene>
<evidence type="ECO:0000256" key="6">
    <source>
        <dbReference type="ARBA" id="ARBA00049258"/>
    </source>
</evidence>
<dbReference type="NCBIfam" id="NF000824">
    <property type="entry name" value="PRK00066.1"/>
    <property type="match status" value="1"/>
</dbReference>
<feature type="binding site" evidence="7">
    <location>
        <position position="106"/>
    </location>
    <ligand>
        <name>substrate</name>
    </ligand>
</feature>
<feature type="modified residue" description="Phosphotyrosine" evidence="7">
    <location>
        <position position="236"/>
    </location>
</feature>
<evidence type="ECO:0000256" key="3">
    <source>
        <dbReference type="ARBA" id="ARBA00012967"/>
    </source>
</evidence>
<dbReference type="InterPro" id="IPR015955">
    <property type="entry name" value="Lactate_DH/Glyco_Ohase_4_C"/>
</dbReference>
<keyword evidence="7" id="KW-0597">Phosphoprotein</keyword>
<evidence type="ECO:0000256" key="4">
    <source>
        <dbReference type="ARBA" id="ARBA00023002"/>
    </source>
</evidence>
<feature type="domain" description="Lactate/malate dehydrogenase C-terminal" evidence="9">
    <location>
        <begin position="169"/>
        <end position="325"/>
    </location>
</feature>
<evidence type="ECO:0000259" key="9">
    <source>
        <dbReference type="Pfam" id="PF02866"/>
    </source>
</evidence>
<dbReference type="EC" id="1.1.1.27" evidence="3 7"/>
<dbReference type="NCBIfam" id="TIGR01771">
    <property type="entry name" value="L-LDH-NAD"/>
    <property type="match status" value="1"/>
</dbReference>
<dbReference type="SUPFAM" id="SSF56327">
    <property type="entry name" value="LDH C-terminal domain-like"/>
    <property type="match status" value="1"/>
</dbReference>
<feature type="domain" description="Lactate/malate dehydrogenase N-terminal" evidence="8">
    <location>
        <begin position="29"/>
        <end position="166"/>
    </location>
</feature>
<evidence type="ECO:0000313" key="10">
    <source>
        <dbReference type="EMBL" id="MEF2967207.1"/>
    </source>
</evidence>
<feature type="binding site" evidence="7">
    <location>
        <position position="59"/>
    </location>
    <ligand>
        <name>NAD(+)</name>
        <dbReference type="ChEBI" id="CHEBI:57540"/>
    </ligand>
</feature>
<name>A0ABU7VTX2_9BACL</name>
<keyword evidence="7" id="KW-0021">Allosteric enzyme</keyword>
<evidence type="ECO:0000256" key="7">
    <source>
        <dbReference type="HAMAP-Rule" id="MF_00488"/>
    </source>
</evidence>
<reference evidence="10 11" key="1">
    <citation type="submission" date="2024-02" db="EMBL/GenBank/DDBJ databases">
        <title>A nitrogen-fixing paenibacillus bacterium.</title>
        <authorList>
            <person name="Zhang W.L."/>
            <person name="Chen S.F."/>
        </authorList>
    </citation>
    <scope>NUCLEOTIDE SEQUENCE [LARGE SCALE GENOMIC DNA]</scope>
    <source>
        <strain evidence="10 11">M1</strain>
    </source>
</reference>
<feature type="binding site" evidence="7">
    <location>
        <position position="245"/>
    </location>
    <ligand>
        <name>substrate</name>
    </ligand>
</feature>
<dbReference type="PANTHER" id="PTHR43128:SF16">
    <property type="entry name" value="L-LACTATE DEHYDROGENASE"/>
    <property type="match status" value="1"/>
</dbReference>
<feature type="active site" description="Proton acceptor" evidence="7">
    <location>
        <position position="199"/>
    </location>
</feature>
<comment type="subunit">
    <text evidence="7">Homotetramer.</text>
</comment>
<evidence type="ECO:0000256" key="5">
    <source>
        <dbReference type="ARBA" id="ARBA00023027"/>
    </source>
</evidence>
<feature type="binding site" evidence="7">
    <location>
        <position position="192"/>
    </location>
    <ligand>
        <name>beta-D-fructose 1,6-bisphosphate</name>
        <dbReference type="ChEBI" id="CHEBI:32966"/>
        <note>allosteric activator</note>
    </ligand>
</feature>
<comment type="function">
    <text evidence="7">Catalyzes the conversion of lactate to pyruvate.</text>
</comment>
<dbReference type="Gene3D" id="3.90.110.10">
    <property type="entry name" value="Lactate dehydrogenase/glycoside hydrolase, family 4, C-terminal"/>
    <property type="match status" value="1"/>
</dbReference>
<keyword evidence="4 7" id="KW-0560">Oxidoreductase</keyword>
<dbReference type="InterPro" id="IPR011304">
    <property type="entry name" value="L-lactate_DH"/>
</dbReference>
<feature type="binding site" evidence="7">
    <location>
        <position position="38"/>
    </location>
    <ligand>
        <name>NAD(+)</name>
        <dbReference type="ChEBI" id="CHEBI:57540"/>
    </ligand>
</feature>
<feature type="binding site" evidence="7">
    <location>
        <begin position="172"/>
        <end position="175"/>
    </location>
    <ligand>
        <name>substrate</name>
    </ligand>
</feature>
<keyword evidence="5 7" id="KW-0520">NAD</keyword>
<dbReference type="InterPro" id="IPR036291">
    <property type="entry name" value="NAD(P)-bd_dom_sf"/>
</dbReference>
<dbReference type="PRINTS" id="PR00086">
    <property type="entry name" value="LLDHDRGNASE"/>
</dbReference>
<keyword evidence="11" id="KW-1185">Reference proteome</keyword>
<comment type="similarity">
    <text evidence="2 7">Belongs to the LDH/MDH superfamily. LDH family.</text>
</comment>
<evidence type="ECO:0000259" key="8">
    <source>
        <dbReference type="Pfam" id="PF00056"/>
    </source>
</evidence>
<dbReference type="Pfam" id="PF00056">
    <property type="entry name" value="Ldh_1_N"/>
    <property type="match status" value="1"/>
</dbReference>
<dbReference type="GO" id="GO:0004459">
    <property type="term" value="F:L-lactate dehydrogenase (NAD+) activity"/>
    <property type="evidence" value="ECO:0007669"/>
    <property type="project" value="UniProtKB-EC"/>
</dbReference>
<comment type="activity regulation">
    <text evidence="7">Allosterically activated by fructose 1,6-bisphosphate (FBP).</text>
</comment>
<dbReference type="PANTHER" id="PTHR43128">
    <property type="entry name" value="L-2-HYDROXYCARBOXYLATE DEHYDROGENASE (NAD(P)(+))"/>
    <property type="match status" value="1"/>
</dbReference>
<dbReference type="SUPFAM" id="SSF51735">
    <property type="entry name" value="NAD(P)-binding Rossmann-fold domains"/>
    <property type="match status" value="1"/>
</dbReference>
<feature type="binding site" evidence="7">
    <location>
        <position position="177"/>
    </location>
    <ligand>
        <name>beta-D-fructose 1,6-bisphosphate</name>
        <dbReference type="ChEBI" id="CHEBI:32966"/>
        <note>allosteric activator</note>
    </ligand>
</feature>
<sequence>MIISCTIVESNRINHQGDENVKNQLRSSRVAIIGTGAVGSTTAYTLLLRERVSELVLIDANKDKALGEALDMNHGLPFTGGVKLWAGDYSDCADADIIVIAAGASQRPGETRIDLLKRNSDIFDSIIKNIVKYNDHGIILVATNPVDILSYVSLKKSGFPSNRVIGSGTLLDSARFRYLIGQNKGINPRSIHAHIVGEHGDSELPLWSLANVAGIGLEFSPEDREQIFNSTKNAAYEIINAKGATSYAIALALDRIIVSILQDEGSVLNVSTLLTDYNGVSDVYLGVPSIVDRSGVRQVLDLQLSDQELIQFQNSGNKLKAEIAKLDL</sequence>
<feature type="binding site" evidence="7">
    <location>
        <begin position="103"/>
        <end position="104"/>
    </location>
    <ligand>
        <name>NAD(+)</name>
        <dbReference type="ChEBI" id="CHEBI:57540"/>
    </ligand>
</feature>
<dbReference type="InterPro" id="IPR018177">
    <property type="entry name" value="L-lactate_DH_AS"/>
</dbReference>
<dbReference type="NCBIfam" id="NF004863">
    <property type="entry name" value="PRK06223.1"/>
    <property type="match status" value="1"/>
</dbReference>
<evidence type="ECO:0000256" key="1">
    <source>
        <dbReference type="ARBA" id="ARBA00004843"/>
    </source>
</evidence>
<dbReference type="Proteomes" id="UP001306950">
    <property type="component" value="Unassembled WGS sequence"/>
</dbReference>
<comment type="subcellular location">
    <subcellularLocation>
        <location evidence="7">Cytoplasm</location>
    </subcellularLocation>
</comment>
<dbReference type="PIRSF" id="PIRSF000102">
    <property type="entry name" value="Lac_mal_DH"/>
    <property type="match status" value="1"/>
</dbReference>
<evidence type="ECO:0000256" key="2">
    <source>
        <dbReference type="ARBA" id="ARBA00006054"/>
    </source>
</evidence>
<keyword evidence="7" id="KW-0963">Cytoplasm</keyword>
<feature type="binding site" evidence="7">
    <location>
        <begin position="142"/>
        <end position="144"/>
    </location>
    <ligand>
        <name>NAD(+)</name>
        <dbReference type="ChEBI" id="CHEBI:57540"/>
    </ligand>
</feature>
<dbReference type="InterPro" id="IPR001236">
    <property type="entry name" value="Lactate/malate_DH_N"/>
</dbReference>
<dbReference type="CDD" id="cd05292">
    <property type="entry name" value="LDH_2"/>
    <property type="match status" value="1"/>
</dbReference>